<reference evidence="8" key="1">
    <citation type="submission" date="2023-06" db="EMBL/GenBank/DDBJ databases">
        <title>Genomic analysis of the entomopathogenic nematode Steinernema hermaphroditum.</title>
        <authorList>
            <person name="Schwarz E.M."/>
            <person name="Heppert J.K."/>
            <person name="Baniya A."/>
            <person name="Schwartz H.T."/>
            <person name="Tan C.-H."/>
            <person name="Antoshechkin I."/>
            <person name="Sternberg P.W."/>
            <person name="Goodrich-Blair H."/>
            <person name="Dillman A.R."/>
        </authorList>
    </citation>
    <scope>NUCLEOTIDE SEQUENCE</scope>
    <source>
        <strain evidence="8">PS9179</strain>
        <tissue evidence="8">Whole animal</tissue>
    </source>
</reference>
<dbReference type="PANTHER" id="PTHR48063">
    <property type="entry name" value="LRR RECEPTOR-LIKE KINASE"/>
    <property type="match status" value="1"/>
</dbReference>
<evidence type="ECO:0000313" key="9">
    <source>
        <dbReference type="Proteomes" id="UP001175271"/>
    </source>
</evidence>
<dbReference type="SUPFAM" id="SSF54236">
    <property type="entry name" value="Ubiquitin-like"/>
    <property type="match status" value="1"/>
</dbReference>
<proteinExistence type="predicted"/>
<evidence type="ECO:0000256" key="3">
    <source>
        <dbReference type="ARBA" id="ARBA00022729"/>
    </source>
</evidence>
<dbReference type="EMBL" id="JAUCMV010000005">
    <property type="protein sequence ID" value="KAK0396825.1"/>
    <property type="molecule type" value="Genomic_DNA"/>
</dbReference>
<sequence>MEGPNACLALDVRQTSDPVITGLNESSSETSSDNESNEEEITVLEEIEKKYLSDADCDRGNTVIMFGTSPCDMASARALELVVLNSMRINASGNLNQLATHLRRVIEVDLSYNRICSWNTIADLLEHLPSVKTFNISRNPLPAEAECNFPLCSKLTALVLNGNCPSMGSLRKLLSRMPALEELHLADNDLRSAGSAHEKASISSNVNVLNVSNCRFDQWEDAMNILQYFPKCVRLIIGNNGFTQVSPARSSGTNSELFASVRSLCLNGCNFQDWEAVESLSVFSALEDLRIRNIPLFEGMADEQRHHLVVGRLPRLKTLNGSVLSHDRREESERFFLRFYQLQQTKPAIYDTLVGIHGHVEQLAEVDLTPKKHALVELTCEETGLKKSLQVKLTLTMQSLKTKAEQLTGISSNSMRVFYIARNFLNGDMPILLNHPQKTLQSLHVSDGDRFEFQSKISVRNTRSSVTKTVK</sequence>
<protein>
    <recommendedName>
        <fullName evidence="10">Ubiquitin-like domain-containing protein</fullName>
    </recommendedName>
</protein>
<comment type="subcellular location">
    <subcellularLocation>
        <location evidence="1">Membrane</location>
    </subcellularLocation>
</comment>
<dbReference type="AlphaFoldDB" id="A0AA39H095"/>
<accession>A0AA39H095</accession>
<evidence type="ECO:0000256" key="5">
    <source>
        <dbReference type="ARBA" id="ARBA00023136"/>
    </source>
</evidence>
<evidence type="ECO:0000256" key="7">
    <source>
        <dbReference type="SAM" id="MobiDB-lite"/>
    </source>
</evidence>
<evidence type="ECO:0000313" key="8">
    <source>
        <dbReference type="EMBL" id="KAK0396825.1"/>
    </source>
</evidence>
<dbReference type="Proteomes" id="UP001175271">
    <property type="component" value="Unassembled WGS sequence"/>
</dbReference>
<keyword evidence="6" id="KW-0325">Glycoprotein</keyword>
<keyword evidence="4" id="KW-1133">Transmembrane helix</keyword>
<dbReference type="SUPFAM" id="SSF52047">
    <property type="entry name" value="RNI-like"/>
    <property type="match status" value="1"/>
</dbReference>
<name>A0AA39H095_9BILA</name>
<evidence type="ECO:0000256" key="1">
    <source>
        <dbReference type="ARBA" id="ARBA00004370"/>
    </source>
</evidence>
<dbReference type="Gene3D" id="3.80.10.10">
    <property type="entry name" value="Ribonuclease Inhibitor"/>
    <property type="match status" value="2"/>
</dbReference>
<dbReference type="GO" id="GO:0016020">
    <property type="term" value="C:membrane"/>
    <property type="evidence" value="ECO:0007669"/>
    <property type="project" value="UniProtKB-SubCell"/>
</dbReference>
<evidence type="ECO:0000256" key="4">
    <source>
        <dbReference type="ARBA" id="ARBA00022989"/>
    </source>
</evidence>
<dbReference type="InterPro" id="IPR029071">
    <property type="entry name" value="Ubiquitin-like_domsf"/>
</dbReference>
<dbReference type="Gene3D" id="3.10.20.90">
    <property type="entry name" value="Phosphatidylinositol 3-kinase Catalytic Subunit, Chain A, domain 1"/>
    <property type="match status" value="1"/>
</dbReference>
<evidence type="ECO:0000256" key="2">
    <source>
        <dbReference type="ARBA" id="ARBA00022692"/>
    </source>
</evidence>
<evidence type="ECO:0008006" key="10">
    <source>
        <dbReference type="Google" id="ProtNLM"/>
    </source>
</evidence>
<organism evidence="8 9">
    <name type="scientific">Steinernema hermaphroditum</name>
    <dbReference type="NCBI Taxonomy" id="289476"/>
    <lineage>
        <taxon>Eukaryota</taxon>
        <taxon>Metazoa</taxon>
        <taxon>Ecdysozoa</taxon>
        <taxon>Nematoda</taxon>
        <taxon>Chromadorea</taxon>
        <taxon>Rhabditida</taxon>
        <taxon>Tylenchina</taxon>
        <taxon>Panagrolaimomorpha</taxon>
        <taxon>Strongyloidoidea</taxon>
        <taxon>Steinernematidae</taxon>
        <taxon>Steinernema</taxon>
    </lineage>
</organism>
<keyword evidence="3" id="KW-0732">Signal</keyword>
<keyword evidence="9" id="KW-1185">Reference proteome</keyword>
<dbReference type="InterPro" id="IPR046956">
    <property type="entry name" value="RLP23-like"/>
</dbReference>
<keyword evidence="2" id="KW-0812">Transmembrane</keyword>
<evidence type="ECO:0000256" key="6">
    <source>
        <dbReference type="ARBA" id="ARBA00023180"/>
    </source>
</evidence>
<keyword evidence="5" id="KW-0472">Membrane</keyword>
<gene>
    <name evidence="8" type="ORF">QR680_001874</name>
</gene>
<feature type="region of interest" description="Disordered" evidence="7">
    <location>
        <begin position="19"/>
        <end position="39"/>
    </location>
</feature>
<feature type="compositionally biased region" description="Low complexity" evidence="7">
    <location>
        <begin position="24"/>
        <end position="34"/>
    </location>
</feature>
<comment type="caution">
    <text evidence="8">The sequence shown here is derived from an EMBL/GenBank/DDBJ whole genome shotgun (WGS) entry which is preliminary data.</text>
</comment>
<dbReference type="InterPro" id="IPR032675">
    <property type="entry name" value="LRR_dom_sf"/>
</dbReference>